<dbReference type="CDD" id="cd11386">
    <property type="entry name" value="MCP_signal"/>
    <property type="match status" value="1"/>
</dbReference>
<dbReference type="GO" id="GO:0007165">
    <property type="term" value="P:signal transduction"/>
    <property type="evidence" value="ECO:0007669"/>
    <property type="project" value="UniProtKB-KW"/>
</dbReference>
<dbReference type="InterPro" id="IPR004089">
    <property type="entry name" value="MCPsignal_dom"/>
</dbReference>
<feature type="transmembrane region" description="Helical" evidence="8">
    <location>
        <begin position="12"/>
        <end position="30"/>
    </location>
</feature>
<dbReference type="STRING" id="717606.PaecuDRAFT_4111"/>
<keyword evidence="12" id="KW-1185">Reference proteome</keyword>
<comment type="subcellular location">
    <subcellularLocation>
        <location evidence="1">Cell membrane</location>
    </subcellularLocation>
</comment>
<dbReference type="PROSITE" id="PS50885">
    <property type="entry name" value="HAMP"/>
    <property type="match status" value="1"/>
</dbReference>
<organism evidence="11 12">
    <name type="scientific">Paenibacillus curdlanolyticus YK9</name>
    <dbReference type="NCBI Taxonomy" id="717606"/>
    <lineage>
        <taxon>Bacteria</taxon>
        <taxon>Bacillati</taxon>
        <taxon>Bacillota</taxon>
        <taxon>Bacilli</taxon>
        <taxon>Bacillales</taxon>
        <taxon>Paenibacillaceae</taxon>
        <taxon>Paenibacillus</taxon>
    </lineage>
</organism>
<evidence type="ECO:0000256" key="8">
    <source>
        <dbReference type="SAM" id="Phobius"/>
    </source>
</evidence>
<keyword evidence="8" id="KW-0812">Transmembrane</keyword>
<dbReference type="PANTHER" id="PTHR32089">
    <property type="entry name" value="METHYL-ACCEPTING CHEMOTAXIS PROTEIN MCPB"/>
    <property type="match status" value="1"/>
</dbReference>
<keyword evidence="7" id="KW-0175">Coiled coil</keyword>
<dbReference type="Pfam" id="PF00672">
    <property type="entry name" value="HAMP"/>
    <property type="match status" value="1"/>
</dbReference>
<dbReference type="Gene3D" id="6.10.340.10">
    <property type="match status" value="1"/>
</dbReference>
<dbReference type="Gene3D" id="1.10.287.950">
    <property type="entry name" value="Methyl-accepting chemotaxis protein"/>
    <property type="match status" value="1"/>
</dbReference>
<evidence type="ECO:0000313" key="11">
    <source>
        <dbReference type="EMBL" id="EFM09108.1"/>
    </source>
</evidence>
<evidence type="ECO:0000256" key="6">
    <source>
        <dbReference type="PROSITE-ProRule" id="PRU00284"/>
    </source>
</evidence>
<keyword evidence="2" id="KW-1003">Cell membrane</keyword>
<evidence type="ECO:0000256" key="4">
    <source>
        <dbReference type="ARBA" id="ARBA00023224"/>
    </source>
</evidence>
<keyword evidence="3 8" id="KW-0472">Membrane</keyword>
<dbReference type="CDD" id="cd06225">
    <property type="entry name" value="HAMP"/>
    <property type="match status" value="1"/>
</dbReference>
<evidence type="ECO:0000259" key="10">
    <source>
        <dbReference type="PROSITE" id="PS50885"/>
    </source>
</evidence>
<proteinExistence type="inferred from homology"/>
<dbReference type="SMART" id="SM00283">
    <property type="entry name" value="MA"/>
    <property type="match status" value="1"/>
</dbReference>
<dbReference type="InterPro" id="IPR003660">
    <property type="entry name" value="HAMP_dom"/>
</dbReference>
<evidence type="ECO:0000256" key="2">
    <source>
        <dbReference type="ARBA" id="ARBA00022475"/>
    </source>
</evidence>
<dbReference type="PROSITE" id="PS50111">
    <property type="entry name" value="CHEMOTAXIS_TRANSDUC_2"/>
    <property type="match status" value="1"/>
</dbReference>
<reference evidence="11 12" key="1">
    <citation type="submission" date="2010-07" db="EMBL/GenBank/DDBJ databases">
        <title>The draft genome of Paenibacillus curdlanolyticus YK9.</title>
        <authorList>
            <consortium name="US DOE Joint Genome Institute (JGI-PGF)"/>
            <person name="Lucas S."/>
            <person name="Copeland A."/>
            <person name="Lapidus A."/>
            <person name="Cheng J.-F."/>
            <person name="Bruce D."/>
            <person name="Goodwin L."/>
            <person name="Pitluck S."/>
            <person name="Land M.L."/>
            <person name="Hauser L."/>
            <person name="Chang Y.-J."/>
            <person name="Jeffries C."/>
            <person name="Anderson I.J."/>
            <person name="Johnson E."/>
            <person name="Loganathan U."/>
            <person name="Mulhopadhyay B."/>
            <person name="Kyrpides N."/>
            <person name="Woyke T.J."/>
        </authorList>
    </citation>
    <scope>NUCLEOTIDE SEQUENCE [LARGE SCALE GENOMIC DNA]</scope>
    <source>
        <strain evidence="11 12">YK9</strain>
    </source>
</reference>
<gene>
    <name evidence="11" type="ORF">PaecuDRAFT_4111</name>
</gene>
<feature type="domain" description="Methyl-accepting transducer" evidence="9">
    <location>
        <begin position="295"/>
        <end position="531"/>
    </location>
</feature>
<dbReference type="Proteomes" id="UP000005387">
    <property type="component" value="Unassembled WGS sequence"/>
</dbReference>
<dbReference type="PANTHER" id="PTHR32089:SF112">
    <property type="entry name" value="LYSOZYME-LIKE PROTEIN-RELATED"/>
    <property type="match status" value="1"/>
</dbReference>
<comment type="similarity">
    <text evidence="5">Belongs to the methyl-accepting chemotaxis (MCP) protein family.</text>
</comment>
<feature type="transmembrane region" description="Helical" evidence="8">
    <location>
        <begin position="205"/>
        <end position="228"/>
    </location>
</feature>
<dbReference type="SUPFAM" id="SSF58104">
    <property type="entry name" value="Methyl-accepting chemotaxis protein (MCP) signaling domain"/>
    <property type="match status" value="1"/>
</dbReference>
<evidence type="ECO:0000259" key="9">
    <source>
        <dbReference type="PROSITE" id="PS50111"/>
    </source>
</evidence>
<feature type="domain" description="HAMP" evidence="10">
    <location>
        <begin position="224"/>
        <end position="276"/>
    </location>
</feature>
<evidence type="ECO:0000256" key="1">
    <source>
        <dbReference type="ARBA" id="ARBA00004236"/>
    </source>
</evidence>
<name>E0IEM0_9BACL</name>
<dbReference type="SMART" id="SM00304">
    <property type="entry name" value="HAMP"/>
    <property type="match status" value="1"/>
</dbReference>
<feature type="coiled-coil region" evidence="7">
    <location>
        <begin position="373"/>
        <end position="410"/>
    </location>
</feature>
<evidence type="ECO:0000256" key="5">
    <source>
        <dbReference type="ARBA" id="ARBA00029447"/>
    </source>
</evidence>
<dbReference type="AlphaFoldDB" id="E0IEM0"/>
<dbReference type="eggNOG" id="COG0840">
    <property type="taxonomic scope" value="Bacteria"/>
</dbReference>
<evidence type="ECO:0000256" key="3">
    <source>
        <dbReference type="ARBA" id="ARBA00023136"/>
    </source>
</evidence>
<sequence>MRLWRNMSLVWKSSLVVSVLIIVIVSVMTMESSMRWRKDYMSDMKEKGRLLSTQLAAESAEVQLAADRLYKGENDGKDPASVAMQRRLVAMAGQANVEHAYLLLPEVEKDAQGSTMTYLLSDNFTGTDGRLGDVYPITEHFERAIEQANKYGEALSDAYANKNGTYRTYLTPIVSSDGDRIAWFGIDYSESKMQQELNASLRGELLIAVGTEAAGILVIVLFLLRMLAPLKKLTKLSEQAAGGDLTVSAQVLSRNEIGRLSGSFNDMIASLNQLTKHVQALSSDVSGNANAVNANAGESSEQTRLVAEAVREVAEGSAQQLQSSQESQRAMTEMAIGIQRIAESSSVVSELAVETSDKAKDGGQLIEGTVVQMRAIESDLLETNAAMNELQEETARIREAMELISDVAAQTHLLALNASIEAARAGEQGRGFAVVAQEIRKLAERTGESSLQVSDMLGSIVLRTNSTAYAISRSLEEARHGSGVAAEAGQSFLSIADGIRTLVDQIQEVSASTEQMSAGSEQIAASLDELERIAERSSDHASSAADAAERQLSLMRKVEAASQSMKASAEELLMAVGTFKV</sequence>
<dbReference type="Pfam" id="PF00015">
    <property type="entry name" value="MCPsignal"/>
    <property type="match status" value="1"/>
</dbReference>
<accession>E0IEM0</accession>
<evidence type="ECO:0000313" key="12">
    <source>
        <dbReference type="Proteomes" id="UP000005387"/>
    </source>
</evidence>
<keyword evidence="4 6" id="KW-0807">Transducer</keyword>
<dbReference type="OrthoDB" id="369835at2"/>
<dbReference type="GO" id="GO:0005886">
    <property type="term" value="C:plasma membrane"/>
    <property type="evidence" value="ECO:0007669"/>
    <property type="project" value="UniProtKB-SubCell"/>
</dbReference>
<dbReference type="EMBL" id="AEDD01000012">
    <property type="protein sequence ID" value="EFM09108.1"/>
    <property type="molecule type" value="Genomic_DNA"/>
</dbReference>
<keyword evidence="8" id="KW-1133">Transmembrane helix</keyword>
<protein>
    <submittedName>
        <fullName evidence="11">Methyl-accepting chemotaxis sensory transducer</fullName>
    </submittedName>
</protein>
<dbReference type="RefSeq" id="WP_006040094.1">
    <property type="nucleotide sequence ID" value="NZ_AEDD01000012.1"/>
</dbReference>
<evidence type="ECO:0000256" key="7">
    <source>
        <dbReference type="SAM" id="Coils"/>
    </source>
</evidence>